<dbReference type="Gene3D" id="3.40.630.30">
    <property type="match status" value="1"/>
</dbReference>
<dbReference type="GO" id="GO:0016747">
    <property type="term" value="F:acyltransferase activity, transferring groups other than amino-acyl groups"/>
    <property type="evidence" value="ECO:0007669"/>
    <property type="project" value="InterPro"/>
</dbReference>
<dbReference type="Proteomes" id="UP000005953">
    <property type="component" value="Unassembled WGS sequence"/>
</dbReference>
<dbReference type="Pfam" id="PF13302">
    <property type="entry name" value="Acetyltransf_3"/>
    <property type="match status" value="1"/>
</dbReference>
<dbReference type="STRING" id="314283.MED297_16664"/>
<dbReference type="RefSeq" id="WP_008043637.1">
    <property type="nucleotide sequence ID" value="NZ_CH724150.1"/>
</dbReference>
<name>A4BHJ3_9GAMM</name>
<dbReference type="AlphaFoldDB" id="A4BHJ3"/>
<dbReference type="PROSITE" id="PS51186">
    <property type="entry name" value="GNAT"/>
    <property type="match status" value="1"/>
</dbReference>
<dbReference type="PANTHER" id="PTHR43792">
    <property type="entry name" value="GNAT FAMILY, PUTATIVE (AFU_ORTHOLOGUE AFUA_3G00765)-RELATED-RELATED"/>
    <property type="match status" value="1"/>
</dbReference>
<feature type="domain" description="N-acetyltransferase" evidence="1">
    <location>
        <begin position="17"/>
        <end position="163"/>
    </location>
</feature>
<dbReference type="SUPFAM" id="SSF55729">
    <property type="entry name" value="Acyl-CoA N-acyltransferases (Nat)"/>
    <property type="match status" value="1"/>
</dbReference>
<evidence type="ECO:0000313" key="2">
    <source>
        <dbReference type="EMBL" id="EAR08391.1"/>
    </source>
</evidence>
<sequence length="165" mass="18727">MPSNPINKKLYKACQQVTVRPLKPEDQVGLIRLLTHAQVRRFLGGPLSLKLAERRVQRMLTETIDSRLAIETNGQFAGMLSWSDHCEEPGTEISYQIFPEYEGQGLAYRALKSALPSLTGPIIAETQINNHRSIALLIRLGFKHLRTVRRHNAEQVIMTLDKQEV</sequence>
<organism evidence="2 3">
    <name type="scientific">Reinekea blandensis MED297</name>
    <dbReference type="NCBI Taxonomy" id="314283"/>
    <lineage>
        <taxon>Bacteria</taxon>
        <taxon>Pseudomonadati</taxon>
        <taxon>Pseudomonadota</taxon>
        <taxon>Gammaproteobacteria</taxon>
        <taxon>Oceanospirillales</taxon>
        <taxon>Saccharospirillaceae</taxon>
        <taxon>Reinekea</taxon>
    </lineage>
</organism>
<accession>A4BHJ3</accession>
<proteinExistence type="predicted"/>
<dbReference type="InterPro" id="IPR051531">
    <property type="entry name" value="N-acetyltransferase"/>
</dbReference>
<evidence type="ECO:0000259" key="1">
    <source>
        <dbReference type="PROSITE" id="PS51186"/>
    </source>
</evidence>
<protein>
    <recommendedName>
        <fullName evidence="1">N-acetyltransferase domain-containing protein</fullName>
    </recommendedName>
</protein>
<dbReference type="InterPro" id="IPR000182">
    <property type="entry name" value="GNAT_dom"/>
</dbReference>
<keyword evidence="3" id="KW-1185">Reference proteome</keyword>
<evidence type="ECO:0000313" key="3">
    <source>
        <dbReference type="Proteomes" id="UP000005953"/>
    </source>
</evidence>
<comment type="caution">
    <text evidence="2">The sequence shown here is derived from an EMBL/GenBank/DDBJ whole genome shotgun (WGS) entry which is preliminary data.</text>
</comment>
<dbReference type="InterPro" id="IPR016181">
    <property type="entry name" value="Acyl_CoA_acyltransferase"/>
</dbReference>
<dbReference type="OrthoDB" id="9798081at2"/>
<reference evidence="2 3" key="1">
    <citation type="submission" date="2006-02" db="EMBL/GenBank/DDBJ databases">
        <authorList>
            <person name="Pinhassi J."/>
            <person name="Pedros-Alio C."/>
            <person name="Ferriera S."/>
            <person name="Johnson J."/>
            <person name="Kravitz S."/>
            <person name="Halpern A."/>
            <person name="Remington K."/>
            <person name="Beeson K."/>
            <person name="Tran B."/>
            <person name="Rogers Y.-H."/>
            <person name="Friedman R."/>
            <person name="Venter J.C."/>
        </authorList>
    </citation>
    <scope>NUCLEOTIDE SEQUENCE [LARGE SCALE GENOMIC DNA]</scope>
    <source>
        <strain evidence="2 3">MED297</strain>
    </source>
</reference>
<gene>
    <name evidence="2" type="ORF">MED297_16664</name>
</gene>
<dbReference type="HOGENOM" id="CLU_013985_3_1_6"/>
<dbReference type="PANTHER" id="PTHR43792:SF1">
    <property type="entry name" value="N-ACETYLTRANSFERASE DOMAIN-CONTAINING PROTEIN"/>
    <property type="match status" value="1"/>
</dbReference>
<dbReference type="EMBL" id="AAOE01000021">
    <property type="protein sequence ID" value="EAR08391.1"/>
    <property type="molecule type" value="Genomic_DNA"/>
</dbReference>